<dbReference type="SUPFAM" id="SSF52777">
    <property type="entry name" value="CoA-dependent acyltransferases"/>
    <property type="match status" value="2"/>
</dbReference>
<comment type="cofactor">
    <cofactor evidence="1">
        <name>pantetheine 4'-phosphate</name>
        <dbReference type="ChEBI" id="CHEBI:47942"/>
    </cofactor>
</comment>
<dbReference type="GO" id="GO:0016874">
    <property type="term" value="F:ligase activity"/>
    <property type="evidence" value="ECO:0007669"/>
    <property type="project" value="UniProtKB-KW"/>
</dbReference>
<dbReference type="CDD" id="cd05235">
    <property type="entry name" value="SDR_e1"/>
    <property type="match status" value="1"/>
</dbReference>
<dbReference type="InterPro" id="IPR042099">
    <property type="entry name" value="ANL_N_sf"/>
</dbReference>
<dbReference type="InterPro" id="IPR010080">
    <property type="entry name" value="Thioester_reductase-like_dom"/>
</dbReference>
<dbReference type="InterPro" id="IPR013120">
    <property type="entry name" value="FAR_NAD-bd"/>
</dbReference>
<dbReference type="InterPro" id="IPR036291">
    <property type="entry name" value="NAD(P)-bd_dom_sf"/>
</dbReference>
<dbReference type="Gene3D" id="3.30.559.30">
    <property type="entry name" value="Nonribosomal peptide synthetase, condensation domain"/>
    <property type="match status" value="1"/>
</dbReference>
<dbReference type="Pfam" id="PF00550">
    <property type="entry name" value="PP-binding"/>
    <property type="match status" value="1"/>
</dbReference>
<evidence type="ECO:0000313" key="6">
    <source>
        <dbReference type="EMBL" id="NGY63160.1"/>
    </source>
</evidence>
<dbReference type="SUPFAM" id="SSF47336">
    <property type="entry name" value="ACP-like"/>
    <property type="match status" value="1"/>
</dbReference>
<evidence type="ECO:0000256" key="3">
    <source>
        <dbReference type="ARBA" id="ARBA00022553"/>
    </source>
</evidence>
<dbReference type="Gene3D" id="3.40.50.12780">
    <property type="entry name" value="N-terminal domain of ligase-like"/>
    <property type="match status" value="1"/>
</dbReference>
<dbReference type="InterPro" id="IPR001242">
    <property type="entry name" value="Condensation_dom"/>
</dbReference>
<evidence type="ECO:0000256" key="1">
    <source>
        <dbReference type="ARBA" id="ARBA00001957"/>
    </source>
</evidence>
<evidence type="ECO:0000259" key="5">
    <source>
        <dbReference type="PROSITE" id="PS50075"/>
    </source>
</evidence>
<dbReference type="Gene3D" id="3.40.50.720">
    <property type="entry name" value="NAD(P)-binding Rossmann-like Domain"/>
    <property type="match status" value="1"/>
</dbReference>
<keyword evidence="4" id="KW-0436">Ligase</keyword>
<dbReference type="GO" id="GO:0008610">
    <property type="term" value="P:lipid biosynthetic process"/>
    <property type="evidence" value="ECO:0007669"/>
    <property type="project" value="UniProtKB-ARBA"/>
</dbReference>
<dbReference type="CDD" id="cd05930">
    <property type="entry name" value="A_NRPS"/>
    <property type="match status" value="1"/>
</dbReference>
<dbReference type="Pfam" id="PF00668">
    <property type="entry name" value="Condensation"/>
    <property type="match status" value="1"/>
</dbReference>
<dbReference type="RefSeq" id="WP_166051298.1">
    <property type="nucleotide sequence ID" value="NZ_JAAMPJ010000009.1"/>
</dbReference>
<dbReference type="PANTHER" id="PTHR44845:SF6">
    <property type="entry name" value="BETA-ALANINE-ACTIVATING ENZYME"/>
    <property type="match status" value="1"/>
</dbReference>
<dbReference type="SUPFAM" id="SSF56801">
    <property type="entry name" value="Acetyl-CoA synthetase-like"/>
    <property type="match status" value="1"/>
</dbReference>
<dbReference type="InterPro" id="IPR036736">
    <property type="entry name" value="ACP-like_sf"/>
</dbReference>
<dbReference type="PROSITE" id="PS00455">
    <property type="entry name" value="AMP_BINDING"/>
    <property type="match status" value="1"/>
</dbReference>
<dbReference type="InterPro" id="IPR020845">
    <property type="entry name" value="AMP-binding_CS"/>
</dbReference>
<keyword evidence="7" id="KW-1185">Reference proteome</keyword>
<evidence type="ECO:0000313" key="7">
    <source>
        <dbReference type="Proteomes" id="UP000481360"/>
    </source>
</evidence>
<dbReference type="NCBIfam" id="TIGR01733">
    <property type="entry name" value="AA-adenyl-dom"/>
    <property type="match status" value="1"/>
</dbReference>
<feature type="domain" description="Carrier" evidence="5">
    <location>
        <begin position="939"/>
        <end position="1014"/>
    </location>
</feature>
<dbReference type="Pfam" id="PF00501">
    <property type="entry name" value="AMP-binding"/>
    <property type="match status" value="1"/>
</dbReference>
<dbReference type="Gene3D" id="3.30.300.30">
    <property type="match status" value="1"/>
</dbReference>
<dbReference type="InterPro" id="IPR025110">
    <property type="entry name" value="AMP-bd_C"/>
</dbReference>
<keyword evidence="2" id="KW-0596">Phosphopantetheine</keyword>
<gene>
    <name evidence="6" type="ORF">G7043_30000</name>
</gene>
<proteinExistence type="predicted"/>
<dbReference type="EMBL" id="JAAMPJ010000009">
    <property type="protein sequence ID" value="NGY63160.1"/>
    <property type="molecule type" value="Genomic_DNA"/>
</dbReference>
<evidence type="ECO:0000256" key="2">
    <source>
        <dbReference type="ARBA" id="ARBA00022450"/>
    </source>
</evidence>
<dbReference type="Gene3D" id="1.10.1200.10">
    <property type="entry name" value="ACP-like"/>
    <property type="match status" value="1"/>
</dbReference>
<evidence type="ECO:0000256" key="4">
    <source>
        <dbReference type="ARBA" id="ARBA00022598"/>
    </source>
</evidence>
<dbReference type="Pfam" id="PF13193">
    <property type="entry name" value="AMP-binding_C"/>
    <property type="match status" value="1"/>
</dbReference>
<comment type="caution">
    <text evidence="6">The sequence shown here is derived from an EMBL/GenBank/DDBJ whole genome shotgun (WGS) entry which is preliminary data.</text>
</comment>
<dbReference type="InterPro" id="IPR045851">
    <property type="entry name" value="AMP-bd_C_sf"/>
</dbReference>
<keyword evidence="3" id="KW-0597">Phosphoprotein</keyword>
<dbReference type="FunFam" id="3.40.50.12780:FF:000012">
    <property type="entry name" value="Non-ribosomal peptide synthetase"/>
    <property type="match status" value="1"/>
</dbReference>
<dbReference type="Gene3D" id="3.30.559.10">
    <property type="entry name" value="Chloramphenicol acetyltransferase-like domain"/>
    <property type="match status" value="1"/>
</dbReference>
<dbReference type="InterPro" id="IPR010071">
    <property type="entry name" value="AA_adenyl_dom"/>
</dbReference>
<protein>
    <submittedName>
        <fullName evidence="6">Amino acid adenylation domain-containing protein</fullName>
    </submittedName>
</protein>
<dbReference type="NCBIfam" id="TIGR01746">
    <property type="entry name" value="Thioester-redct"/>
    <property type="match status" value="1"/>
</dbReference>
<dbReference type="PROSITE" id="PS50075">
    <property type="entry name" value="CARRIER"/>
    <property type="match status" value="1"/>
</dbReference>
<dbReference type="InterPro" id="IPR009081">
    <property type="entry name" value="PP-bd_ACP"/>
</dbReference>
<dbReference type="Pfam" id="PF07993">
    <property type="entry name" value="NAD_binding_4"/>
    <property type="match status" value="1"/>
</dbReference>
<sequence>MSVADAPTSFRRLLLAAMNQHGALRAVPLSAAQRRTWMLTRMSGSYRPIVVGRYRVSAAVAPTDVQLRLGALTAEHESLRSVFVELGGKPACLVLPLTDVHVRVLDAPGDAEVRALATAPFATRTGPLVRAILIRLPDGHTDLVLSGHRLVVDATALDLIATALLCGPQTPAANGTRALAIEQDPDAGMQRKALRLGGLLGRPAATEVRGYWPRPPVRGHQTESVRLSWPTAAFEELTEAEARARITAAWLALLHRRHGGGAAAAGVHLARRDDRRSIGPLDDMRVVRCDIGDATTSGDLRAAATGVLDGDSVPFAHLLEVCPPQRDVSRTPYVQTSLRVLDARLPLARTAGSRVCRVPSEVPVTEHDLELVVFLTGDGLQVQADYDSDVLDGETVLDLVRCLQTLVEADDDTPVGLIDLGGDATSGTGVRTGVPEGSLPGAIQSVVDTSPDSVALRAGRVELTYEQLWRRAGLVAGALLRHGVRPGDRVAVWLPRGPEAVVALLGTWRAGAVYVPLDVHHPAERIRWQLEDCGATVVIAEPHRRAEVTTTVLALADVDQSDAEAELPAPAGDHPAYLIYTSGSTGRPKGVVVRHGSVLNNVAWRQRRWPLAPADRVLHNHPFSFDPSIWAVCWSLVSGACIVLAGSHELDDPAALLKCLSGNGVTVVGGVPSLLTALVQHPLAEVCTKVRLVLSGGEALTDALVNLVHETWSATVVNLYGPTEATIDSLGYELPARIGARDTRPAPIGHPVDNTEVRVVDAELRPLPVGVPGEIVVSGAGLAIGYHDRPGLTATRFLPDPFGTAGSRLYRTGDLGRWLPGGAVQFLGRADHQVKIRGHRVELAEVESVLRGCAGVDEAVVLALDASTEAARLVAVVVPEHRAPDELRAELSRKLPDYLVPDRVQPLRELPLTGNGKIDRTALEDLFATAEAVDEVRTEPISELERSVAEAFAQVLKRARVGVHEDFFVLGGTSIMLAKLATLLSTRHDVEIPLHEFFAVPTAAAVAETIELYRAEGLAVVLGRQHAATLEADATLPETVRPDGLPKADWANPRRVLLTGATGYLGLHLLEELLRRTDAEVVCLCRGDDPEHALRRIREGLALYEIEAESELHRVTCVIGDLGAPRLGLTDEQWDDLARTTDVIYHNGALVNFVYPYSALKEPNVGGTQRVLELACTTRLKAVHHVSTIDTLLATHTPRPFIENDTPLRSAVGVPAGYTGSKWVAEKVVDVARRRGIPVTIFRPGLILGHTRTGATQTIDYLLVALRGFLPMHIVPDYPRIFDIVPVDYVASAIVHISRRPDALGGFFHLFNPDPVPLRTFCDWIADYGYDFDVVPFEEGRRRALQVEPGHPLYPLVPLIRDAEVEPHRALDPRFMDELQPANECARTLELLQGSGITCPPTSLADAHAVLDYLVRVGFLPRPEGVR</sequence>
<name>A0A7C9W4B6_9PSEU</name>
<dbReference type="InterPro" id="IPR000873">
    <property type="entry name" value="AMP-dep_synth/lig_dom"/>
</dbReference>
<accession>A0A7C9W4B6</accession>
<dbReference type="InterPro" id="IPR023213">
    <property type="entry name" value="CAT-like_dom_sf"/>
</dbReference>
<dbReference type="PANTHER" id="PTHR44845">
    <property type="entry name" value="CARRIER DOMAIN-CONTAINING PROTEIN"/>
    <property type="match status" value="1"/>
</dbReference>
<organism evidence="6 7">
    <name type="scientific">Lentzea alba</name>
    <dbReference type="NCBI Taxonomy" id="2714351"/>
    <lineage>
        <taxon>Bacteria</taxon>
        <taxon>Bacillati</taxon>
        <taxon>Actinomycetota</taxon>
        <taxon>Actinomycetes</taxon>
        <taxon>Pseudonocardiales</taxon>
        <taxon>Pseudonocardiaceae</taxon>
        <taxon>Lentzea</taxon>
    </lineage>
</organism>
<dbReference type="Proteomes" id="UP000481360">
    <property type="component" value="Unassembled WGS sequence"/>
</dbReference>
<dbReference type="SUPFAM" id="SSF51735">
    <property type="entry name" value="NAD(P)-binding Rossmann-fold domains"/>
    <property type="match status" value="1"/>
</dbReference>
<reference evidence="6 7" key="1">
    <citation type="submission" date="2020-03" db="EMBL/GenBank/DDBJ databases">
        <title>Isolation and identification of active actinomycetes.</title>
        <authorList>
            <person name="Sun X."/>
        </authorList>
    </citation>
    <scope>NUCLEOTIDE SEQUENCE [LARGE SCALE GENOMIC DNA]</scope>
    <source>
        <strain evidence="6 7">NEAU-D13</strain>
    </source>
</reference>